<feature type="transmembrane region" description="Helical" evidence="1">
    <location>
        <begin position="108"/>
        <end position="131"/>
    </location>
</feature>
<protein>
    <recommendedName>
        <fullName evidence="3">Glycerophosphoryl diester phosphodiesterase membrane domain-containing protein</fullName>
    </recommendedName>
</protein>
<gene>
    <name evidence="2" type="ORF">METZ01_LOCUS192584</name>
</gene>
<sequence length="212" mass="22479">MQERSLGDILNETFAIFGRGGRSFALIAVMVFAPANLITFLGPRTELQHYLTAGAIPGSALFFYVLVALVTLVATTAVWSAASAAVGQQLVTGSIDVKECFKRVSWRLYSVLLLSFTLTVGLAIFVGGIVIVIPAVAAAVFLLFGSLAIPAALYEGRKYVSALRRSFQLVKSVWPRILGGMILITLVMVGTGLVISVPSLLLLSLDSGSLSL</sequence>
<feature type="non-terminal residue" evidence="2">
    <location>
        <position position="1"/>
    </location>
</feature>
<feature type="non-terminal residue" evidence="2">
    <location>
        <position position="212"/>
    </location>
</feature>
<keyword evidence="1" id="KW-1133">Transmembrane helix</keyword>
<name>A0A382DMM7_9ZZZZ</name>
<evidence type="ECO:0000256" key="1">
    <source>
        <dbReference type="SAM" id="Phobius"/>
    </source>
</evidence>
<evidence type="ECO:0000313" key="2">
    <source>
        <dbReference type="EMBL" id="SVB39730.1"/>
    </source>
</evidence>
<keyword evidence="1" id="KW-0472">Membrane</keyword>
<accession>A0A382DMM7</accession>
<reference evidence="2" key="1">
    <citation type="submission" date="2018-05" db="EMBL/GenBank/DDBJ databases">
        <authorList>
            <person name="Lanie J.A."/>
            <person name="Ng W.-L."/>
            <person name="Kazmierczak K.M."/>
            <person name="Andrzejewski T.M."/>
            <person name="Davidsen T.M."/>
            <person name="Wayne K.J."/>
            <person name="Tettelin H."/>
            <person name="Glass J.I."/>
            <person name="Rusch D."/>
            <person name="Podicherti R."/>
            <person name="Tsui H.-C.T."/>
            <person name="Winkler M.E."/>
        </authorList>
    </citation>
    <scope>NUCLEOTIDE SEQUENCE</scope>
</reference>
<dbReference type="EMBL" id="UINC01040197">
    <property type="protein sequence ID" value="SVB39730.1"/>
    <property type="molecule type" value="Genomic_DNA"/>
</dbReference>
<feature type="transmembrane region" description="Helical" evidence="1">
    <location>
        <begin position="177"/>
        <end position="203"/>
    </location>
</feature>
<feature type="transmembrane region" description="Helical" evidence="1">
    <location>
        <begin position="21"/>
        <end position="41"/>
    </location>
</feature>
<evidence type="ECO:0008006" key="3">
    <source>
        <dbReference type="Google" id="ProtNLM"/>
    </source>
</evidence>
<keyword evidence="1" id="KW-0812">Transmembrane</keyword>
<feature type="transmembrane region" description="Helical" evidence="1">
    <location>
        <begin position="137"/>
        <end position="156"/>
    </location>
</feature>
<organism evidence="2">
    <name type="scientific">marine metagenome</name>
    <dbReference type="NCBI Taxonomy" id="408172"/>
    <lineage>
        <taxon>unclassified sequences</taxon>
        <taxon>metagenomes</taxon>
        <taxon>ecological metagenomes</taxon>
    </lineage>
</organism>
<feature type="transmembrane region" description="Helical" evidence="1">
    <location>
        <begin position="61"/>
        <end position="87"/>
    </location>
</feature>
<dbReference type="AlphaFoldDB" id="A0A382DMM7"/>
<proteinExistence type="predicted"/>